<organism evidence="1 2">
    <name type="scientific">Sulfitobacter guttiformis</name>
    <dbReference type="NCBI Taxonomy" id="74349"/>
    <lineage>
        <taxon>Bacteria</taxon>
        <taxon>Pseudomonadati</taxon>
        <taxon>Pseudomonadota</taxon>
        <taxon>Alphaproteobacteria</taxon>
        <taxon>Rhodobacterales</taxon>
        <taxon>Roseobacteraceae</taxon>
        <taxon>Sulfitobacter</taxon>
    </lineage>
</organism>
<sequence>MSMNVRRAVLRCGEGSFTLPLEKYEQWRNIALVFDPERTSF</sequence>
<accession>A0A420DPF6</accession>
<keyword evidence="2" id="KW-1185">Reference proteome</keyword>
<proteinExistence type="predicted"/>
<dbReference type="EMBL" id="RAQK01000001">
    <property type="protein sequence ID" value="RKE96080.1"/>
    <property type="molecule type" value="Genomic_DNA"/>
</dbReference>
<dbReference type="STRING" id="1443111.Z949_2608"/>
<evidence type="ECO:0000313" key="2">
    <source>
        <dbReference type="Proteomes" id="UP000284407"/>
    </source>
</evidence>
<reference evidence="1 2" key="1">
    <citation type="submission" date="2018-09" db="EMBL/GenBank/DDBJ databases">
        <title>Genomic Encyclopedia of Archaeal and Bacterial Type Strains, Phase II (KMG-II): from individual species to whole genera.</title>
        <authorList>
            <person name="Goeker M."/>
        </authorList>
    </citation>
    <scope>NUCLEOTIDE SEQUENCE [LARGE SCALE GENOMIC DNA]</scope>
    <source>
        <strain evidence="1 2">DSM 11458</strain>
    </source>
</reference>
<dbReference type="Proteomes" id="UP000284407">
    <property type="component" value="Unassembled WGS sequence"/>
</dbReference>
<comment type="caution">
    <text evidence="1">The sequence shown here is derived from an EMBL/GenBank/DDBJ whole genome shotgun (WGS) entry which is preliminary data.</text>
</comment>
<evidence type="ECO:0000313" key="1">
    <source>
        <dbReference type="EMBL" id="RKE96080.1"/>
    </source>
</evidence>
<name>A0A420DPF6_9RHOB</name>
<protein>
    <submittedName>
        <fullName evidence="1">Uncharacterized protein</fullName>
    </submittedName>
</protein>
<dbReference type="AlphaFoldDB" id="A0A420DPF6"/>
<gene>
    <name evidence="1" type="ORF">C8N30_0631</name>
</gene>